<name>A0ACD5Y5K3_AVESA</name>
<dbReference type="Proteomes" id="UP001732700">
    <property type="component" value="Chromosome 5C"/>
</dbReference>
<proteinExistence type="predicted"/>
<accession>A0ACD5Y5K3</accession>
<protein>
    <submittedName>
        <fullName evidence="1">Uncharacterized protein</fullName>
    </submittedName>
</protein>
<sequence>MRRKPRALWARPRAGPTHPVHLLPSASSLSCTIPSRSKRGEKRRNKTLLSFNHADRSTYIRSPPRGRRRRPRPSIGMASSGGDPSGLAAAALHASSDASRPEESGHADDSKTISDNGLEPLNFLPEQESNDASVSTEKKQPAVSKCKSVEELPRAAAVKRCKNIDSRKLSSNNNNSLSLAAIQALRKPPRKWGHPVQLRDSVMSEDRRLPSTWICKNAACKAMLTSDNTFCKRCSCCICHLFDDNKDPSLWLVCSSETGDRDCCESSCHVECALQRRKAGRVDLGQSMHLDGHYCCAACGKVIGILGCWKRQLAVAKDARRVDILCSRIYLSHRLLDGTTRFKELHQIVEDAKAKLETEVGPLDGMSSKMARGIVGRLPVAADVQNLCSLAMEKADDWLQSNSQAETKQIDTFPTACRFRFEDITASSLVIVLKETASSPYHAIKGYKLWHWNSREPPSTREPAIFPKDQRRILISNLQPCTEYAFRIISFTEDGELGHSESKCFTRSLEIIHKKIEHGAEGCSSSAKRDVKSQNSRSSGFIVRQLGKVLRKAWAEEDGCPDEFCKDEIEDSCDQSDSLPDKDQVAHVSRKLNLNENSVPDLNAEVVMPTECLRNENGCSSGKNRLRASNGCGDFVTCAEGHVGEAPAMESRSQSRKQTSDLEQETCAEDGNLFTGSQRHFSRRLGQLDDNYEYCVKIIRWLECSGHIQKDFRMRFLTWFSLRSTEQERRVVFTFIRTLLDEPSSLAGQLLDSFEEIVASKRARIGGFCTKLWH</sequence>
<keyword evidence="2" id="KW-1185">Reference proteome</keyword>
<evidence type="ECO:0000313" key="1">
    <source>
        <dbReference type="EnsemblPlants" id="AVESA.00010b.r2.5CG0915420.1.CDS"/>
    </source>
</evidence>
<organism evidence="1 2">
    <name type="scientific">Avena sativa</name>
    <name type="common">Oat</name>
    <dbReference type="NCBI Taxonomy" id="4498"/>
    <lineage>
        <taxon>Eukaryota</taxon>
        <taxon>Viridiplantae</taxon>
        <taxon>Streptophyta</taxon>
        <taxon>Embryophyta</taxon>
        <taxon>Tracheophyta</taxon>
        <taxon>Spermatophyta</taxon>
        <taxon>Magnoliopsida</taxon>
        <taxon>Liliopsida</taxon>
        <taxon>Poales</taxon>
        <taxon>Poaceae</taxon>
        <taxon>BOP clade</taxon>
        <taxon>Pooideae</taxon>
        <taxon>Poodae</taxon>
        <taxon>Poeae</taxon>
        <taxon>Poeae Chloroplast Group 1 (Aveneae type)</taxon>
        <taxon>Aveninae</taxon>
        <taxon>Avena</taxon>
    </lineage>
</organism>
<evidence type="ECO:0000313" key="2">
    <source>
        <dbReference type="Proteomes" id="UP001732700"/>
    </source>
</evidence>
<reference evidence="1" key="1">
    <citation type="submission" date="2021-05" db="EMBL/GenBank/DDBJ databases">
        <authorList>
            <person name="Scholz U."/>
            <person name="Mascher M."/>
            <person name="Fiebig A."/>
        </authorList>
    </citation>
    <scope>NUCLEOTIDE SEQUENCE [LARGE SCALE GENOMIC DNA]</scope>
</reference>
<reference evidence="1" key="2">
    <citation type="submission" date="2025-09" db="UniProtKB">
        <authorList>
            <consortium name="EnsemblPlants"/>
        </authorList>
    </citation>
    <scope>IDENTIFICATION</scope>
</reference>
<dbReference type="EnsemblPlants" id="AVESA.00010b.r2.5CG0915420.1">
    <property type="protein sequence ID" value="AVESA.00010b.r2.5CG0915420.1.CDS"/>
    <property type="gene ID" value="AVESA.00010b.r2.5CG0915420"/>
</dbReference>